<dbReference type="AlphaFoldDB" id="A0A418AIQ7"/>
<evidence type="ECO:0000256" key="3">
    <source>
        <dbReference type="ARBA" id="ARBA00023242"/>
    </source>
</evidence>
<proteinExistence type="predicted"/>
<keyword evidence="2" id="KW-0804">Transcription</keyword>
<dbReference type="NCBIfam" id="TIGR01557">
    <property type="entry name" value="myb_SHAQKYF"/>
    <property type="match status" value="1"/>
</dbReference>
<sequence length="153" mass="17352">MKYFSPQPMHSSAPAVDRKRASSTAMATGTWTSCEHKRFLAAIELYPQGPWKAIAKYVGTRTPRQAQTHAQKYREKLLRQEMRPLVPTTSDHRDNPNVKLNVETLDVVQLPSHEIKTDVICTAQDVSEWDAVLPMDDAMAFLVDLVDCSEWPL</sequence>
<dbReference type="PROSITE" id="PS50090">
    <property type="entry name" value="MYB_LIKE"/>
    <property type="match status" value="1"/>
</dbReference>
<accession>A0A418AIQ7</accession>
<dbReference type="PANTHER" id="PTHR12802:SF155">
    <property type="entry name" value="DEUBIQUITINASE MYSM1"/>
    <property type="match status" value="1"/>
</dbReference>
<evidence type="ECO:0000256" key="4">
    <source>
        <dbReference type="SAM" id="MobiDB-lite"/>
    </source>
</evidence>
<dbReference type="GO" id="GO:0003677">
    <property type="term" value="F:DNA binding"/>
    <property type="evidence" value="ECO:0007669"/>
    <property type="project" value="InterPro"/>
</dbReference>
<evidence type="ECO:0000313" key="8">
    <source>
        <dbReference type="Proteomes" id="UP000285060"/>
    </source>
</evidence>
<gene>
    <name evidence="7" type="ORF">DYB32_009288</name>
</gene>
<dbReference type="CDD" id="cd00167">
    <property type="entry name" value="SANT"/>
    <property type="match status" value="1"/>
</dbReference>
<evidence type="ECO:0000256" key="1">
    <source>
        <dbReference type="ARBA" id="ARBA00023015"/>
    </source>
</evidence>
<evidence type="ECO:0000313" key="7">
    <source>
        <dbReference type="EMBL" id="RHY23161.1"/>
    </source>
</evidence>
<feature type="domain" description="HTH myb-type" evidence="6">
    <location>
        <begin position="29"/>
        <end position="78"/>
    </location>
</feature>
<organism evidence="7 8">
    <name type="scientific">Aphanomyces invadans</name>
    <dbReference type="NCBI Taxonomy" id="157072"/>
    <lineage>
        <taxon>Eukaryota</taxon>
        <taxon>Sar</taxon>
        <taxon>Stramenopiles</taxon>
        <taxon>Oomycota</taxon>
        <taxon>Saprolegniomycetes</taxon>
        <taxon>Saprolegniales</taxon>
        <taxon>Verrucalvaceae</taxon>
        <taxon>Aphanomyces</taxon>
    </lineage>
</organism>
<dbReference type="Pfam" id="PF00249">
    <property type="entry name" value="Myb_DNA-binding"/>
    <property type="match status" value="1"/>
</dbReference>
<feature type="region of interest" description="Disordered" evidence="4">
    <location>
        <begin position="1"/>
        <end position="21"/>
    </location>
</feature>
<dbReference type="PROSITE" id="PS51257">
    <property type="entry name" value="PROKAR_LIPOPROTEIN"/>
    <property type="match status" value="1"/>
</dbReference>
<dbReference type="VEuPathDB" id="FungiDB:H310_06068"/>
<comment type="caution">
    <text evidence="7">The sequence shown here is derived from an EMBL/GenBank/DDBJ whole genome shotgun (WGS) entry which is preliminary data.</text>
</comment>
<dbReference type="InterPro" id="IPR006447">
    <property type="entry name" value="Myb_dom_plants"/>
</dbReference>
<evidence type="ECO:0000259" key="5">
    <source>
        <dbReference type="PROSITE" id="PS50090"/>
    </source>
</evidence>
<name>A0A418AIQ7_9STRA</name>
<dbReference type="SUPFAM" id="SSF46689">
    <property type="entry name" value="Homeodomain-like"/>
    <property type="match status" value="1"/>
</dbReference>
<dbReference type="PROSITE" id="PS51294">
    <property type="entry name" value="HTH_MYB"/>
    <property type="match status" value="1"/>
</dbReference>
<dbReference type="InterPro" id="IPR001005">
    <property type="entry name" value="SANT/Myb"/>
</dbReference>
<keyword evidence="1" id="KW-0805">Transcription regulation</keyword>
<protein>
    <submittedName>
        <fullName evidence="7">Uncharacterized protein</fullName>
    </submittedName>
</protein>
<dbReference type="Proteomes" id="UP000285060">
    <property type="component" value="Unassembled WGS sequence"/>
</dbReference>
<dbReference type="PANTHER" id="PTHR12802">
    <property type="entry name" value="SWI/SNF COMPLEX-RELATED"/>
    <property type="match status" value="1"/>
</dbReference>
<dbReference type="InterPro" id="IPR009057">
    <property type="entry name" value="Homeodomain-like_sf"/>
</dbReference>
<feature type="domain" description="Myb-like" evidence="5">
    <location>
        <begin position="23"/>
        <end position="74"/>
    </location>
</feature>
<dbReference type="Gene3D" id="1.10.10.60">
    <property type="entry name" value="Homeodomain-like"/>
    <property type="match status" value="1"/>
</dbReference>
<evidence type="ECO:0000256" key="2">
    <source>
        <dbReference type="ARBA" id="ARBA00023163"/>
    </source>
</evidence>
<dbReference type="InterPro" id="IPR017930">
    <property type="entry name" value="Myb_dom"/>
</dbReference>
<dbReference type="SMART" id="SM00717">
    <property type="entry name" value="SANT"/>
    <property type="match status" value="1"/>
</dbReference>
<dbReference type="EMBL" id="QUSY01001903">
    <property type="protein sequence ID" value="RHY23161.1"/>
    <property type="molecule type" value="Genomic_DNA"/>
</dbReference>
<evidence type="ECO:0000259" key="6">
    <source>
        <dbReference type="PROSITE" id="PS51294"/>
    </source>
</evidence>
<keyword evidence="3" id="KW-0539">Nucleus</keyword>
<reference evidence="7 8" key="1">
    <citation type="submission" date="2018-08" db="EMBL/GenBank/DDBJ databases">
        <title>Aphanomyces genome sequencing and annotation.</title>
        <authorList>
            <person name="Minardi D."/>
            <person name="Oidtmann B."/>
            <person name="Van Der Giezen M."/>
            <person name="Studholme D.J."/>
        </authorList>
    </citation>
    <scope>NUCLEOTIDE SEQUENCE [LARGE SCALE GENOMIC DNA]</scope>
    <source>
        <strain evidence="7 8">NJM0002</strain>
    </source>
</reference>
<keyword evidence="8" id="KW-1185">Reference proteome</keyword>